<evidence type="ECO:0000256" key="4">
    <source>
        <dbReference type="ARBA" id="ARBA00022898"/>
    </source>
</evidence>
<protein>
    <recommendedName>
        <fullName evidence="5">L-threonine aldolase</fullName>
        <ecNumber evidence="5">4.1.2.48</ecNumber>
    </recommendedName>
</protein>
<dbReference type="InterPro" id="IPR015421">
    <property type="entry name" value="PyrdxlP-dep_Trfase_major"/>
</dbReference>
<dbReference type="InterPro" id="IPR001597">
    <property type="entry name" value="ArAA_b-elim_lyase/Thr_aldolase"/>
</dbReference>
<dbReference type="SUPFAM" id="SSF53383">
    <property type="entry name" value="PLP-dependent transferases"/>
    <property type="match status" value="1"/>
</dbReference>
<comment type="subunit">
    <text evidence="3">Homotetramer.</text>
</comment>
<comment type="function">
    <text evidence="5">Catalyzes the cleavage of L-allo-threonine and L-threonine to glycine and acetaldehyde.</text>
</comment>
<sequence length="350" mass="38004">MNFASDNWAGAHPSIAAGLSAHAGGFSTAYGDGALDQAAYQRFNEIFEREVAVFFVATGTAANSLSLTAYNKSGGISFCHRESHVIEDECGAPEYFTGGSRLYAVDGALGKIDPNNLDRTVGRFAPEIVHSGRPMAVSITQSTEVGTIYTLNEIARISAIAKHHKLPLHMDGARFANALVALETTPAEMTWKGGVDILSFGGTKNGCWCAEAIVLFDLDRARELAFLRKRAAQLFSKSRFIAAQFEAYFKDGLWLDTARHANAMAARLAALIEDSASARLAWLPQANEVFAVMKKAKAERVHLAGAAFYDWHKPHDFDGHIGEDEALYRFVTSFATTAEEVDRFGELIAG</sequence>
<dbReference type="Pfam" id="PF01212">
    <property type="entry name" value="Beta_elim_lyase"/>
    <property type="match status" value="1"/>
</dbReference>
<organism evidence="7 8">
    <name type="scientific">Mesorhizobium escarrei</name>
    <dbReference type="NCBI Taxonomy" id="666018"/>
    <lineage>
        <taxon>Bacteria</taxon>
        <taxon>Pseudomonadati</taxon>
        <taxon>Pseudomonadota</taxon>
        <taxon>Alphaproteobacteria</taxon>
        <taxon>Hyphomicrobiales</taxon>
        <taxon>Phyllobacteriaceae</taxon>
        <taxon>Mesorhizobium</taxon>
    </lineage>
</organism>
<dbReference type="InterPro" id="IPR026273">
    <property type="entry name" value="Low_specificity_L-TA_bact"/>
</dbReference>
<evidence type="ECO:0000259" key="6">
    <source>
        <dbReference type="Pfam" id="PF01212"/>
    </source>
</evidence>
<dbReference type="PANTHER" id="PTHR48097">
    <property type="entry name" value="L-THREONINE ALDOLASE-RELATED"/>
    <property type="match status" value="1"/>
</dbReference>
<evidence type="ECO:0000256" key="2">
    <source>
        <dbReference type="ARBA" id="ARBA00006966"/>
    </source>
</evidence>
<proteinExistence type="inferred from homology"/>
<evidence type="ECO:0000313" key="7">
    <source>
        <dbReference type="EMBL" id="CAH2408953.1"/>
    </source>
</evidence>
<dbReference type="PIRSF" id="PIRSF038940">
    <property type="entry name" value="Low_specificity_LTA"/>
    <property type="match status" value="1"/>
</dbReference>
<dbReference type="GO" id="GO:0016829">
    <property type="term" value="F:lyase activity"/>
    <property type="evidence" value="ECO:0007669"/>
    <property type="project" value="UniProtKB-KW"/>
</dbReference>
<dbReference type="Gene3D" id="3.90.1150.10">
    <property type="entry name" value="Aspartate Aminotransferase, domain 1"/>
    <property type="match status" value="1"/>
</dbReference>
<gene>
    <name evidence="7" type="primary">ltaE</name>
    <name evidence="7" type="ORF">MES5069_740106</name>
</gene>
<keyword evidence="5 7" id="KW-0456">Lyase</keyword>
<evidence type="ECO:0000313" key="8">
    <source>
        <dbReference type="Proteomes" id="UP001153050"/>
    </source>
</evidence>
<evidence type="ECO:0000256" key="5">
    <source>
        <dbReference type="PIRNR" id="PIRNR038940"/>
    </source>
</evidence>
<name>A0ABM9EJ43_9HYPH</name>
<dbReference type="PANTHER" id="PTHR48097:SF5">
    <property type="entry name" value="LOW SPECIFICITY L-THREONINE ALDOLASE"/>
    <property type="match status" value="1"/>
</dbReference>
<dbReference type="InterPro" id="IPR015422">
    <property type="entry name" value="PyrdxlP-dep_Trfase_small"/>
</dbReference>
<evidence type="ECO:0000256" key="1">
    <source>
        <dbReference type="ARBA" id="ARBA00001933"/>
    </source>
</evidence>
<reference evidence="7 8" key="1">
    <citation type="submission" date="2022-03" db="EMBL/GenBank/DDBJ databases">
        <authorList>
            <person name="Brunel B."/>
        </authorList>
    </citation>
    <scope>NUCLEOTIDE SEQUENCE [LARGE SCALE GENOMIC DNA]</scope>
    <source>
        <strain evidence="7">STM5069sample</strain>
    </source>
</reference>
<accession>A0ABM9EJ43</accession>
<dbReference type="Proteomes" id="UP001153050">
    <property type="component" value="Unassembled WGS sequence"/>
</dbReference>
<evidence type="ECO:0000256" key="3">
    <source>
        <dbReference type="ARBA" id="ARBA00011881"/>
    </source>
</evidence>
<keyword evidence="8" id="KW-1185">Reference proteome</keyword>
<dbReference type="EMBL" id="CAKXZT010000173">
    <property type="protein sequence ID" value="CAH2408953.1"/>
    <property type="molecule type" value="Genomic_DNA"/>
</dbReference>
<dbReference type="EC" id="4.1.2.48" evidence="5"/>
<dbReference type="InterPro" id="IPR015424">
    <property type="entry name" value="PyrdxlP-dep_Trfase"/>
</dbReference>
<feature type="domain" description="Aromatic amino acid beta-eliminating lyase/threonine aldolase" evidence="6">
    <location>
        <begin position="3"/>
        <end position="294"/>
    </location>
</feature>
<comment type="catalytic activity">
    <reaction evidence="5">
        <text>L-allo-threonine = acetaldehyde + glycine</text>
        <dbReference type="Rhea" id="RHEA:26209"/>
        <dbReference type="ChEBI" id="CHEBI:15343"/>
        <dbReference type="ChEBI" id="CHEBI:57305"/>
        <dbReference type="ChEBI" id="CHEBI:58585"/>
        <dbReference type="EC" id="4.1.2.48"/>
    </reaction>
</comment>
<comment type="catalytic activity">
    <reaction evidence="5">
        <text>L-threonine = acetaldehyde + glycine</text>
        <dbReference type="Rhea" id="RHEA:19625"/>
        <dbReference type="ChEBI" id="CHEBI:15343"/>
        <dbReference type="ChEBI" id="CHEBI:57305"/>
        <dbReference type="ChEBI" id="CHEBI:57926"/>
        <dbReference type="EC" id="4.1.2.48"/>
    </reaction>
</comment>
<dbReference type="Gene3D" id="3.40.640.10">
    <property type="entry name" value="Type I PLP-dependent aspartate aminotransferase-like (Major domain)"/>
    <property type="match status" value="1"/>
</dbReference>
<dbReference type="RefSeq" id="WP_254022123.1">
    <property type="nucleotide sequence ID" value="NZ_CAKXZT010000173.1"/>
</dbReference>
<comment type="caution">
    <text evidence="7">The sequence shown here is derived from an EMBL/GenBank/DDBJ whole genome shotgun (WGS) entry which is preliminary data.</text>
</comment>
<comment type="cofactor">
    <cofactor evidence="1 5">
        <name>pyridoxal 5'-phosphate</name>
        <dbReference type="ChEBI" id="CHEBI:597326"/>
    </cofactor>
</comment>
<comment type="similarity">
    <text evidence="2 5">Belongs to the threonine aldolase family.</text>
</comment>
<keyword evidence="4 5" id="KW-0663">Pyridoxal phosphate</keyword>